<reference evidence="3 4" key="1">
    <citation type="submission" date="2020-07" db="EMBL/GenBank/DDBJ databases">
        <title>Thermoactinomyces phylogeny.</title>
        <authorList>
            <person name="Dunlap C."/>
        </authorList>
    </citation>
    <scope>NUCLEOTIDE SEQUENCE [LARGE SCALE GENOMIC DNA]</scope>
    <source>
        <strain evidence="3 4">AMNI-1</strain>
    </source>
</reference>
<proteinExistence type="predicted"/>
<dbReference type="AlphaFoldDB" id="A0A7W2ARZ1"/>
<evidence type="ECO:0000259" key="2">
    <source>
        <dbReference type="PROSITE" id="PS51898"/>
    </source>
</evidence>
<dbReference type="Gene3D" id="1.10.443.10">
    <property type="entry name" value="Intergrase catalytic core"/>
    <property type="match status" value="1"/>
</dbReference>
<dbReference type="PROSITE" id="PS51898">
    <property type="entry name" value="TYR_RECOMBINASE"/>
    <property type="match status" value="1"/>
</dbReference>
<dbReference type="CDD" id="cd01189">
    <property type="entry name" value="INT_ICEBs1_C_like"/>
    <property type="match status" value="1"/>
</dbReference>
<dbReference type="InterPro" id="IPR002104">
    <property type="entry name" value="Integrase_catalytic"/>
</dbReference>
<sequence length="91" mass="10719">MLGTLVNPRNLVRSFKRILKSAGLPKLRFHDLRHTHATLMLRQGEHPKIVSERLGHSNIRITMDTYSHVLPNMQQEAVERFEKMFLEDEEK</sequence>
<evidence type="ECO:0000313" key="4">
    <source>
        <dbReference type="Proteomes" id="UP000538292"/>
    </source>
</evidence>
<dbReference type="EMBL" id="JACEOL010000025">
    <property type="protein sequence ID" value="MBA4602135.1"/>
    <property type="molecule type" value="Genomic_DNA"/>
</dbReference>
<dbReference type="InterPro" id="IPR011010">
    <property type="entry name" value="DNA_brk_join_enz"/>
</dbReference>
<organism evidence="3 4">
    <name type="scientific">Thermoactinomyces mirandus</name>
    <dbReference type="NCBI Taxonomy" id="2756294"/>
    <lineage>
        <taxon>Bacteria</taxon>
        <taxon>Bacillati</taxon>
        <taxon>Bacillota</taxon>
        <taxon>Bacilli</taxon>
        <taxon>Bacillales</taxon>
        <taxon>Thermoactinomycetaceae</taxon>
        <taxon>Thermoactinomyces</taxon>
    </lineage>
</organism>
<dbReference type="SUPFAM" id="SSF56349">
    <property type="entry name" value="DNA breaking-rejoining enzymes"/>
    <property type="match status" value="1"/>
</dbReference>
<dbReference type="Proteomes" id="UP000538292">
    <property type="component" value="Unassembled WGS sequence"/>
</dbReference>
<feature type="domain" description="Tyr recombinase" evidence="2">
    <location>
        <begin position="1"/>
        <end position="79"/>
    </location>
</feature>
<gene>
    <name evidence="3" type="ORF">H2C83_07355</name>
</gene>
<protein>
    <submittedName>
        <fullName evidence="3">Site-specific integrase</fullName>
    </submittedName>
</protein>
<dbReference type="PANTHER" id="PTHR30349">
    <property type="entry name" value="PHAGE INTEGRASE-RELATED"/>
    <property type="match status" value="1"/>
</dbReference>
<comment type="caution">
    <text evidence="3">The sequence shown here is derived from an EMBL/GenBank/DDBJ whole genome shotgun (WGS) entry which is preliminary data.</text>
</comment>
<keyword evidence="4" id="KW-1185">Reference proteome</keyword>
<dbReference type="InterPro" id="IPR013762">
    <property type="entry name" value="Integrase-like_cat_sf"/>
</dbReference>
<dbReference type="PANTHER" id="PTHR30349:SF64">
    <property type="entry name" value="PROPHAGE INTEGRASE INTD-RELATED"/>
    <property type="match status" value="1"/>
</dbReference>
<dbReference type="GO" id="GO:0015074">
    <property type="term" value="P:DNA integration"/>
    <property type="evidence" value="ECO:0007669"/>
    <property type="project" value="InterPro"/>
</dbReference>
<evidence type="ECO:0000256" key="1">
    <source>
        <dbReference type="ARBA" id="ARBA00023172"/>
    </source>
</evidence>
<name>A0A7W2ARZ1_9BACL</name>
<accession>A0A7W2ARZ1</accession>
<keyword evidence="1" id="KW-0233">DNA recombination</keyword>
<dbReference type="InterPro" id="IPR050090">
    <property type="entry name" value="Tyrosine_recombinase_XerCD"/>
</dbReference>
<evidence type="ECO:0000313" key="3">
    <source>
        <dbReference type="EMBL" id="MBA4602135.1"/>
    </source>
</evidence>
<dbReference type="Pfam" id="PF00589">
    <property type="entry name" value="Phage_integrase"/>
    <property type="match status" value="1"/>
</dbReference>
<dbReference type="GO" id="GO:0006310">
    <property type="term" value="P:DNA recombination"/>
    <property type="evidence" value="ECO:0007669"/>
    <property type="project" value="UniProtKB-KW"/>
</dbReference>
<dbReference type="GO" id="GO:0003677">
    <property type="term" value="F:DNA binding"/>
    <property type="evidence" value="ECO:0007669"/>
    <property type="project" value="InterPro"/>
</dbReference>
<dbReference type="RefSeq" id="WP_181739344.1">
    <property type="nucleotide sequence ID" value="NZ_JACEOL010000025.1"/>
</dbReference>